<name>A0A0B5ANY3_9BACL</name>
<dbReference type="PANTHER" id="PTHR43736">
    <property type="entry name" value="ADP-RIBOSE PYROPHOSPHATASE"/>
    <property type="match status" value="1"/>
</dbReference>
<dbReference type="SUPFAM" id="SSF55811">
    <property type="entry name" value="Nudix"/>
    <property type="match status" value="1"/>
</dbReference>
<dbReference type="Proteomes" id="UP000031449">
    <property type="component" value="Chromosome"/>
</dbReference>
<dbReference type="InterPro" id="IPR015797">
    <property type="entry name" value="NUDIX_hydrolase-like_dom_sf"/>
</dbReference>
<gene>
    <name evidence="3" type="ORF">JMA_09310</name>
</gene>
<dbReference type="BioCyc" id="JESP1508404:G14D9-10163-MONOMER"/>
<dbReference type="KEGG" id="jeo:JMA_09310"/>
<accession>A0A0B5ANY3</accession>
<reference evidence="3 4" key="1">
    <citation type="submission" date="2014-08" db="EMBL/GenBank/DDBJ databases">
        <title>Complete genome of a marine bacteria Jeotgalibacillus malaysiensis.</title>
        <authorList>
            <person name="Yaakop A.S."/>
            <person name="Chan K.-G."/>
            <person name="Goh K.M."/>
        </authorList>
    </citation>
    <scope>NUCLEOTIDE SEQUENCE [LARGE SCALE GENOMIC DNA]</scope>
    <source>
        <strain evidence="3 4">D5</strain>
    </source>
</reference>
<dbReference type="Gene3D" id="3.90.79.10">
    <property type="entry name" value="Nucleoside Triphosphate Pyrophosphohydrolase"/>
    <property type="match status" value="1"/>
</dbReference>
<organism evidence="3 4">
    <name type="scientific">Jeotgalibacillus malaysiensis</name>
    <dbReference type="NCBI Taxonomy" id="1508404"/>
    <lineage>
        <taxon>Bacteria</taxon>
        <taxon>Bacillati</taxon>
        <taxon>Bacillota</taxon>
        <taxon>Bacilli</taxon>
        <taxon>Bacillales</taxon>
        <taxon>Caryophanaceae</taxon>
        <taxon>Jeotgalibacillus</taxon>
    </lineage>
</organism>
<proteinExistence type="inferred from homology"/>
<evidence type="ECO:0000313" key="3">
    <source>
        <dbReference type="EMBL" id="AJD90248.1"/>
    </source>
</evidence>
<dbReference type="PROSITE" id="PS51462">
    <property type="entry name" value="NUDIX"/>
    <property type="match status" value="1"/>
</dbReference>
<dbReference type="CDD" id="cd02883">
    <property type="entry name" value="NUDIX_Hydrolase"/>
    <property type="match status" value="1"/>
</dbReference>
<dbReference type="STRING" id="1508404.JMA_09310"/>
<keyword evidence="4" id="KW-1185">Reference proteome</keyword>
<dbReference type="InterPro" id="IPR000086">
    <property type="entry name" value="NUDIX_hydrolase_dom"/>
</dbReference>
<evidence type="ECO:0000259" key="2">
    <source>
        <dbReference type="PROSITE" id="PS51462"/>
    </source>
</evidence>
<protein>
    <recommendedName>
        <fullName evidence="2">Nudix hydrolase domain-containing protein</fullName>
    </recommendedName>
</protein>
<dbReference type="HOGENOM" id="CLU_147343_0_0_9"/>
<feature type="domain" description="Nudix hydrolase" evidence="2">
    <location>
        <begin position="1"/>
        <end position="118"/>
    </location>
</feature>
<dbReference type="EMBL" id="CP009416">
    <property type="protein sequence ID" value="AJD90248.1"/>
    <property type="molecule type" value="Genomic_DNA"/>
</dbReference>
<evidence type="ECO:0000313" key="4">
    <source>
        <dbReference type="Proteomes" id="UP000031449"/>
    </source>
</evidence>
<dbReference type="AlphaFoldDB" id="A0A0B5ANY3"/>
<evidence type="ECO:0000256" key="1">
    <source>
        <dbReference type="ARBA" id="ARBA00005582"/>
    </source>
</evidence>
<sequence length="125" mass="14236">MIRRSEKEEHAGGGLAFVGGQVDQEGFSYDILERSLEREVFEEVGINIEVEQYLNSSSFITDTGKHVVDIVYLCRYVSGEAFAKSEDEVDEVYWFTQEELLGQQDLPGFLKRNLEMAFKKKAATV</sequence>
<dbReference type="Pfam" id="PF00293">
    <property type="entry name" value="NUDIX"/>
    <property type="match status" value="1"/>
</dbReference>
<comment type="similarity">
    <text evidence="1">Belongs to the Nudix hydrolase family.</text>
</comment>
<dbReference type="PANTHER" id="PTHR43736:SF1">
    <property type="entry name" value="DIHYDRONEOPTERIN TRIPHOSPHATE DIPHOSPHATASE"/>
    <property type="match status" value="1"/>
</dbReference>